<accession>A0A1G8S6X0</accession>
<evidence type="ECO:0000313" key="3">
    <source>
        <dbReference type="Proteomes" id="UP000199093"/>
    </source>
</evidence>
<keyword evidence="1" id="KW-0732">Signal</keyword>
<evidence type="ECO:0000313" key="2">
    <source>
        <dbReference type="EMBL" id="SDJ24974.1"/>
    </source>
</evidence>
<dbReference type="OrthoDB" id="9810895at2"/>
<protein>
    <submittedName>
        <fullName evidence="2">Uncharacterized protein</fullName>
    </submittedName>
</protein>
<reference evidence="2 3" key="1">
    <citation type="submission" date="2016-10" db="EMBL/GenBank/DDBJ databases">
        <authorList>
            <person name="de Groot N.N."/>
        </authorList>
    </citation>
    <scope>NUCLEOTIDE SEQUENCE [LARGE SCALE GENOMIC DNA]</scope>
    <source>
        <strain evidence="2 3">DSM 26424</strain>
    </source>
</reference>
<name>A0A1G8S6X0_9RHOB</name>
<dbReference type="EMBL" id="FNEJ01000023">
    <property type="protein sequence ID" value="SDJ24974.1"/>
    <property type="molecule type" value="Genomic_DNA"/>
</dbReference>
<gene>
    <name evidence="2" type="ORF">SAMN04487993_102326</name>
</gene>
<dbReference type="STRING" id="555512.SAMN04487993_102326"/>
<feature type="signal peptide" evidence="1">
    <location>
        <begin position="1"/>
        <end position="17"/>
    </location>
</feature>
<dbReference type="Proteomes" id="UP000199093">
    <property type="component" value="Unassembled WGS sequence"/>
</dbReference>
<organism evidence="2 3">
    <name type="scientific">Salipiger marinus</name>
    <dbReference type="NCBI Taxonomy" id="555512"/>
    <lineage>
        <taxon>Bacteria</taxon>
        <taxon>Pseudomonadati</taxon>
        <taxon>Pseudomonadota</taxon>
        <taxon>Alphaproteobacteria</taxon>
        <taxon>Rhodobacterales</taxon>
        <taxon>Roseobacteraceae</taxon>
        <taxon>Salipiger</taxon>
    </lineage>
</organism>
<sequence length="101" mass="10743">MRGLFVIPLLLATQAPAASPIAEVVCDAAPRMSDRLSRQFGARLTSTGLQGPDQVMELWTGPQGDWTMVIAYASGTSCIVAMGEHWSTLSPDSPEDPQDPA</sequence>
<feature type="chain" id="PRO_5011557763" evidence="1">
    <location>
        <begin position="18"/>
        <end position="101"/>
    </location>
</feature>
<evidence type="ECO:0000256" key="1">
    <source>
        <dbReference type="SAM" id="SignalP"/>
    </source>
</evidence>
<dbReference type="AlphaFoldDB" id="A0A1G8S6X0"/>
<keyword evidence="3" id="KW-1185">Reference proteome</keyword>
<proteinExistence type="predicted"/>